<dbReference type="SUPFAM" id="SSF54909">
    <property type="entry name" value="Dimeric alpha+beta barrel"/>
    <property type="match status" value="1"/>
</dbReference>
<evidence type="ECO:0000313" key="3">
    <source>
        <dbReference type="Proteomes" id="UP001501470"/>
    </source>
</evidence>
<dbReference type="InterPro" id="IPR026029">
    <property type="entry name" value="MLI_dom"/>
</dbReference>
<reference evidence="3" key="1">
    <citation type="journal article" date="2019" name="Int. J. Syst. Evol. Microbiol.">
        <title>The Global Catalogue of Microorganisms (GCM) 10K type strain sequencing project: providing services to taxonomists for standard genome sequencing and annotation.</title>
        <authorList>
            <consortium name="The Broad Institute Genomics Platform"/>
            <consortium name="The Broad Institute Genome Sequencing Center for Infectious Disease"/>
            <person name="Wu L."/>
            <person name="Ma J."/>
        </authorList>
    </citation>
    <scope>NUCLEOTIDE SEQUENCE [LARGE SCALE GENOMIC DNA]</scope>
    <source>
        <strain evidence="3">JCM 15933</strain>
    </source>
</reference>
<dbReference type="Gene3D" id="3.30.70.1060">
    <property type="entry name" value="Dimeric alpha+beta barrel"/>
    <property type="match status" value="1"/>
</dbReference>
<accession>A0ABP4NAP3</accession>
<evidence type="ECO:0000313" key="2">
    <source>
        <dbReference type="EMBL" id="GAA1557646.1"/>
    </source>
</evidence>
<sequence length="104" mass="11303">MALFAVFTHQNPIGISSDEFRHRLPEGFGYIQGLIDKGIIKHSWIVVGQSGGLNIYEVASHEELTDVLYGNPLSSHLRLEVLPLSTPGGFDVDAFANRDLAPAG</sequence>
<dbReference type="Proteomes" id="UP001501470">
    <property type="component" value="Unassembled WGS sequence"/>
</dbReference>
<comment type="caution">
    <text evidence="2">The sequence shown here is derived from an EMBL/GenBank/DDBJ whole genome shotgun (WGS) entry which is preliminary data.</text>
</comment>
<organism evidence="2 3">
    <name type="scientific">Dactylosporangium maewongense</name>
    <dbReference type="NCBI Taxonomy" id="634393"/>
    <lineage>
        <taxon>Bacteria</taxon>
        <taxon>Bacillati</taxon>
        <taxon>Actinomycetota</taxon>
        <taxon>Actinomycetes</taxon>
        <taxon>Micromonosporales</taxon>
        <taxon>Micromonosporaceae</taxon>
        <taxon>Dactylosporangium</taxon>
    </lineage>
</organism>
<dbReference type="Pfam" id="PF02426">
    <property type="entry name" value="MIase"/>
    <property type="match status" value="1"/>
</dbReference>
<evidence type="ECO:0000259" key="1">
    <source>
        <dbReference type="Pfam" id="PF02426"/>
    </source>
</evidence>
<keyword evidence="3" id="KW-1185">Reference proteome</keyword>
<gene>
    <name evidence="2" type="ORF">GCM10009827_093220</name>
</gene>
<feature type="domain" description="Muconolactone isomerase" evidence="1">
    <location>
        <begin position="10"/>
        <end position="86"/>
    </location>
</feature>
<dbReference type="InterPro" id="IPR011008">
    <property type="entry name" value="Dimeric_a/b-barrel"/>
</dbReference>
<proteinExistence type="predicted"/>
<dbReference type="RefSeq" id="WP_344511016.1">
    <property type="nucleotide sequence ID" value="NZ_BAAAQD010000026.1"/>
</dbReference>
<dbReference type="EMBL" id="BAAAQD010000026">
    <property type="protein sequence ID" value="GAA1557646.1"/>
    <property type="molecule type" value="Genomic_DNA"/>
</dbReference>
<name>A0ABP4NAP3_9ACTN</name>
<protein>
    <recommendedName>
        <fullName evidence="1">Muconolactone isomerase domain-containing protein</fullName>
    </recommendedName>
</protein>